<dbReference type="OrthoDB" id="726408at2759"/>
<reference evidence="1 2" key="1">
    <citation type="journal article" date="2020" name="Nat. Food">
        <title>A phased Vanilla planifolia genome enables genetic improvement of flavour and production.</title>
        <authorList>
            <person name="Hasing T."/>
            <person name="Tang H."/>
            <person name="Brym M."/>
            <person name="Khazi F."/>
            <person name="Huang T."/>
            <person name="Chambers A.H."/>
        </authorList>
    </citation>
    <scope>NUCLEOTIDE SEQUENCE [LARGE SCALE GENOMIC DNA]</scope>
    <source>
        <tissue evidence="1">Leaf</tissue>
    </source>
</reference>
<dbReference type="PANTHER" id="PTHR36892">
    <property type="entry name" value="OS01G0201800 PROTEIN"/>
    <property type="match status" value="1"/>
</dbReference>
<dbReference type="Proteomes" id="UP000636800">
    <property type="component" value="Chromosome 2"/>
</dbReference>
<sequence>MRTGEGSMGHHYPAAVSSQQNVNQHMLLSSTPCGPKQRVPCGQPPLIKRPAKLPPWLLHAEQQKQNQISDSLYCDQTPFSPACNMSGTNLNSHLSAYQAPMIPFSFPQCHCHRACSSFTPNACSPSFIAQVPATKSNTEFKKSINSRKNERGGIYSKFNGFTGSFDSLKLRKRQADIERVMNPAKKPCLAKQVDTDLRGGQNQMHKYALDKSTTLNFQRTENGKRECRITSGSSSSRFGKGLRSGPTKLIAGLKHILIPCQRIDDDYCRPIHTTRPFYSNAASGNFFGPEEKITNIYKF</sequence>
<accession>A0A835RTK7</accession>
<evidence type="ECO:0000313" key="2">
    <source>
        <dbReference type="Proteomes" id="UP000636800"/>
    </source>
</evidence>
<proteinExistence type="predicted"/>
<protein>
    <submittedName>
        <fullName evidence="1">Uncharacterized protein</fullName>
    </submittedName>
</protein>
<keyword evidence="2" id="KW-1185">Reference proteome</keyword>
<gene>
    <name evidence="1" type="ORF">HPP92_005185</name>
</gene>
<dbReference type="PANTHER" id="PTHR36892:SF1">
    <property type="entry name" value="OS05G0518200 PROTEIN"/>
    <property type="match status" value="1"/>
</dbReference>
<organism evidence="1 2">
    <name type="scientific">Vanilla planifolia</name>
    <name type="common">Vanilla</name>
    <dbReference type="NCBI Taxonomy" id="51239"/>
    <lineage>
        <taxon>Eukaryota</taxon>
        <taxon>Viridiplantae</taxon>
        <taxon>Streptophyta</taxon>
        <taxon>Embryophyta</taxon>
        <taxon>Tracheophyta</taxon>
        <taxon>Spermatophyta</taxon>
        <taxon>Magnoliopsida</taxon>
        <taxon>Liliopsida</taxon>
        <taxon>Asparagales</taxon>
        <taxon>Orchidaceae</taxon>
        <taxon>Vanilloideae</taxon>
        <taxon>Vanilleae</taxon>
        <taxon>Vanilla</taxon>
    </lineage>
</organism>
<dbReference type="EMBL" id="JADCNL010000002">
    <property type="protein sequence ID" value="KAG0491787.1"/>
    <property type="molecule type" value="Genomic_DNA"/>
</dbReference>
<name>A0A835RTK7_VANPL</name>
<comment type="caution">
    <text evidence="1">The sequence shown here is derived from an EMBL/GenBank/DDBJ whole genome shotgun (WGS) entry which is preliminary data.</text>
</comment>
<dbReference type="AlphaFoldDB" id="A0A835RTK7"/>
<evidence type="ECO:0000313" key="1">
    <source>
        <dbReference type="EMBL" id="KAG0491787.1"/>
    </source>
</evidence>